<name>A0A8S0XUF3_CYCAE</name>
<reference evidence="2 3" key="1">
    <citation type="submission" date="2020-01" db="EMBL/GenBank/DDBJ databases">
        <authorList>
            <person name="Gupta K D."/>
        </authorList>
    </citation>
    <scope>NUCLEOTIDE SEQUENCE [LARGE SCALE GENOMIC DNA]</scope>
</reference>
<gene>
    <name evidence="2" type="ORF">AAE3_LOCUS8287</name>
</gene>
<feature type="region of interest" description="Disordered" evidence="1">
    <location>
        <begin position="1"/>
        <end position="31"/>
    </location>
</feature>
<evidence type="ECO:0000313" key="3">
    <source>
        <dbReference type="Proteomes" id="UP000467700"/>
    </source>
</evidence>
<protein>
    <submittedName>
        <fullName evidence="2">Uncharacterized protein</fullName>
    </submittedName>
</protein>
<proteinExistence type="predicted"/>
<organism evidence="2 3">
    <name type="scientific">Cyclocybe aegerita</name>
    <name type="common">Black poplar mushroom</name>
    <name type="synonym">Agrocybe aegerita</name>
    <dbReference type="NCBI Taxonomy" id="1973307"/>
    <lineage>
        <taxon>Eukaryota</taxon>
        <taxon>Fungi</taxon>
        <taxon>Dikarya</taxon>
        <taxon>Basidiomycota</taxon>
        <taxon>Agaricomycotina</taxon>
        <taxon>Agaricomycetes</taxon>
        <taxon>Agaricomycetidae</taxon>
        <taxon>Agaricales</taxon>
        <taxon>Agaricineae</taxon>
        <taxon>Bolbitiaceae</taxon>
        <taxon>Cyclocybe</taxon>
    </lineage>
</organism>
<dbReference type="AlphaFoldDB" id="A0A8S0XUF3"/>
<sequence length="184" mass="20598">MPPPETKKRKRTLATESDLEDAGGQDSTPRRSSKFWFEDANIVLQTETFSSAFTKESSASLVAGCAVVILQDTAENIRNLLALLYSIMKVYGLLEKKFLGLCCWGGSTSCVLAICSAIFKDTFTASQPEDRPLIEDCLVAFHHNRVIDLDHILGLLYRSFRNYEFPSPLPFSLVAAMYRLGKKY</sequence>
<dbReference type="EMBL" id="CACVBS010000052">
    <property type="protein sequence ID" value="CAA7266031.1"/>
    <property type="molecule type" value="Genomic_DNA"/>
</dbReference>
<dbReference type="OrthoDB" id="3027208at2759"/>
<evidence type="ECO:0000256" key="1">
    <source>
        <dbReference type="SAM" id="MobiDB-lite"/>
    </source>
</evidence>
<accession>A0A8S0XUF3</accession>
<comment type="caution">
    <text evidence="2">The sequence shown here is derived from an EMBL/GenBank/DDBJ whole genome shotgun (WGS) entry which is preliminary data.</text>
</comment>
<evidence type="ECO:0000313" key="2">
    <source>
        <dbReference type="EMBL" id="CAA7266031.1"/>
    </source>
</evidence>
<keyword evidence="3" id="KW-1185">Reference proteome</keyword>
<dbReference type="Proteomes" id="UP000467700">
    <property type="component" value="Unassembled WGS sequence"/>
</dbReference>